<dbReference type="GO" id="GO:0031514">
    <property type="term" value="C:motile cilium"/>
    <property type="evidence" value="ECO:0007669"/>
    <property type="project" value="UniProtKB-ARBA"/>
</dbReference>
<evidence type="ECO:0000256" key="13">
    <source>
        <dbReference type="ARBA" id="ARBA00023273"/>
    </source>
</evidence>
<dbReference type="InterPro" id="IPR041466">
    <property type="entry name" value="Dynein_AAA5_ext"/>
</dbReference>
<dbReference type="GO" id="GO:0045505">
    <property type="term" value="F:dynein intermediate chain binding"/>
    <property type="evidence" value="ECO:0007669"/>
    <property type="project" value="InterPro"/>
</dbReference>
<dbReference type="GO" id="GO:0007018">
    <property type="term" value="P:microtubule-based movement"/>
    <property type="evidence" value="ECO:0007669"/>
    <property type="project" value="InterPro"/>
</dbReference>
<evidence type="ECO:0000256" key="4">
    <source>
        <dbReference type="ARBA" id="ARBA00022701"/>
    </source>
</evidence>
<keyword evidence="4" id="KW-0493">Microtubule</keyword>
<dbReference type="Pfam" id="PF12774">
    <property type="entry name" value="AAA_6"/>
    <property type="match status" value="1"/>
</dbReference>
<evidence type="ECO:0000313" key="24">
    <source>
        <dbReference type="Proteomes" id="UP000719412"/>
    </source>
</evidence>
<dbReference type="GO" id="GO:0005874">
    <property type="term" value="C:microtubule"/>
    <property type="evidence" value="ECO:0007669"/>
    <property type="project" value="UniProtKB-KW"/>
</dbReference>
<feature type="domain" description="Dynein heavy chain C-terminal" evidence="22">
    <location>
        <begin position="3049"/>
        <end position="3270"/>
    </location>
</feature>
<keyword evidence="12" id="KW-0206">Cytoskeleton</keyword>
<dbReference type="GO" id="GO:0051959">
    <property type="term" value="F:dynein light intermediate chain binding"/>
    <property type="evidence" value="ECO:0007669"/>
    <property type="project" value="InterPro"/>
</dbReference>
<evidence type="ECO:0000256" key="14">
    <source>
        <dbReference type="SAM" id="Coils"/>
    </source>
</evidence>
<evidence type="ECO:0000259" key="19">
    <source>
        <dbReference type="Pfam" id="PF12781"/>
    </source>
</evidence>
<feature type="domain" description="Dynein heavy chain hydrolytic ATP-binding dynein motor region" evidence="17">
    <location>
        <begin position="1263"/>
        <end position="1580"/>
    </location>
</feature>
<reference evidence="23" key="2">
    <citation type="submission" date="2021-08" db="EMBL/GenBank/DDBJ databases">
        <authorList>
            <person name="Eriksson T."/>
        </authorList>
    </citation>
    <scope>NUCLEOTIDE SEQUENCE</scope>
    <source>
        <strain evidence="23">Stoneville</strain>
        <tissue evidence="23">Whole head</tissue>
    </source>
</reference>
<feature type="domain" description="Dynein heavy chain region D6 P-loop" evidence="15">
    <location>
        <begin position="2733"/>
        <end position="2844"/>
    </location>
</feature>
<feature type="domain" description="Dynein heavy chain linker" evidence="16">
    <location>
        <begin position="710"/>
        <end position="1137"/>
    </location>
</feature>
<sequence>MVLFLRFYKNWRWRQHLTLSPRTACAVLSRQRYRSSSSLSVEINNVGIGCLREGEKRQQLITNTPQVGMSGAQIVSTELTSSHQTITPEMGGQYRSLVENRATAVARQFAMELKRRNRIILYMNKIVKKTKSEERNMKVAPLHRDASTDNDIREFCGNCPSTSMSRFQERDILRKVNARGLELNYPVLLNNIITEAREEFLKVTQRAGIAMKLRSVQKQYQIEPYKLLGKTKNYPVFLQRRKEFQAKFILHHPLIRRILNECVTKLPYELFNLNLSLKSQLDTKEFQKHIFDYANDAAQRLQEFYRKIVVLVEHEKVNTQHARSYLGACTGLLSVNISRTIAHTLLHVVSFTGSKEHIPYLKLNITFKDRLILEPTAEDVIEIYNKFLRKIIDGARQFYVLEKYRIKGFDNKQIHLCLTDEFFHSIITQIAVNIREKYEPILKYIKNLDNEFVDIYGDLCSEGNTISTSDLIFEEGCKKLLYFKSYLPKVAFIPDNAYFTIGQLIITDYREILKQTLLNIIENIFNNLSAQHEWENDDICEAFDIIYVRATQKPITTEEVIEIGKYMAWVRTDYLDELKERVFKALAYLTKLIQLGPLRENHIIINAKAINWLDEILPVLEENIATFEQLKFEAEEKLQRVIEDINVDIKDVYPLLDILDSMDNIENVRNYLNTITLHMVKIKKIESKIDWINREEVSLSFPKSSYAEFEELKNYVYPFYHLLKLCLDVQRNLSVWLDGQFDLINYEKVKNTVEKYYKELLRTQKVYRNKLRQAQDANLSLRFKGTVDDPDMLNWPAPLKLCSKAIKLIQDFEPSLAVIKIMCNEALMKRHWQKMSGVAGFDITPNAGTTLKKIIQIDLKPDIDKYELISFSATKERELLENLEKMQREWTDVNFATGDYKEIQIIVQLEDIEVVADDHIIKVINMLNSIYVKPYDNQVKHFYNRLLEITKTLQECRQTQQQWLHFFPLFLCHQITIQMPQESQIFKQISNTYTNYVEMIHTRPNVYTTVNNTNILPDLLHCNQQFELINQGVNRYFDKIRQYFPRFYFVSNEEMFRILSLTNDPTGIRRFIKSLFHEIKNLKFDENAAILGILSEHDEILHLLEDINTQQFQGCVEMWLKELESQIRMTIRRMIGESFKNHDQENWILNWSCQVLTVVTRIVFTIDTHNAIKNNTLDSYQTQIQDNLERVVAVVRSAQLDNTKTITVRSIIVMLTNNREIVCNLKSSQIKSDQDFRWLSQIRYYLLDDDNCVVKILDNHVPYGNEYVGNGQQIVITPTTERCYHALMLAYKYHLCGNLQGPTGTGKTGIIKSLAGAVAIQCTFYNCSRPVKFEVIVEFLKGVVSNGSWLVLENFQTIQVEICSILSQEISKISTALKGGLNAIVLNSTELTLQKCFICCSMKGLERFPDSFKILFRPVAMTVPDSLIIAQVFLLSFGYRDSSELGRRIITINKLMEDLLPQSKTHFGIRLIKEILNKCAEKFTVDTNEAEIIYNCICQITLPRLSANELVVFKNILLQHFPSAKLEALMPNFEDSLITVCRQLNLEGRKEFLVKVVELNEIMRCNTGVIIVGQTFTGKTTLVRVLQTVHDKTINVRTLSPKTMTLKQLYGRIDAHAQQWCDGIITKYLREYSDDEDWIVLDGPADSLWIDDLNTVLDENRKLCLASGEVIHLTQNKRIIFEIENLNQASPAMVSRCGIIYMDPYTINWKPLLSSWLRCGGFEWQEGYEENFTTLFDWIIPPCLEYVKSDCQQLCKINELSLVKTTIQVLEMLLIEAYDAIQRKEEDVKNLSSWIQASFIQAVIWGVGSNLDLNSRAKFDEFFKQLWRGQNKSHPYPKLLEKVEVGVPVEEMIFDHSYFYKSKDGVHITLGSYLEFIRLYVHLVIFKQKKIMDVKQRYLAALEKLSFAAFQISEMQKSLADYQPQLEAMTVQAIEMAKQIEKETNEVEKASDLVKKDEEIANEQAAAAQVLKLDCEADLAQAIPILEDAISALNTLKPTDITLVKSMKNPPDAIKLVMAAVCVIKDVKPDRIPDPSTGRKTIDYWGPSKRILGDMNFLQTLKDFDKDNIKPEIMVKIRKDYLPHKDFKPHTVAKASSAAEGLCKWIIAMDMYDKVAKEVAPKKEKLEKAEREYGTTMAILNEKKEQVSRIEQKLADLNELLKEATRKQQKLQRDVDICKKKLNRAQKLIGGLSEEKSRWTNAVDQLEKQYDRLAGDILLSTAVIAYLGPFRADNRHKTLSEWLSSVSQNGIPFKEKYDFVEAFEKDLDFDKWHLNGLPTDRFFIENGIIGTMSKRWSLYIDPQNQANMWIKISEKQNGIKVTKFTCQDYLTVMKDCITSGTPLLLENVGETVEPFLMTLITRTTFFRNGAEYLNLGGQEVPYDKNFLLYMTTNMKYPHYSPEMFDKITIIDFSMNREALEEHLLTCVVEVEKPTLKKIKKTVNTQRKRNKDALYNIEERILKTLSESKTDILEDEQALQILDESKILSKEIQEKQEALKDTELILKEFRSGYETIAKHSTTLYFTTFELTKINHMYQFSYNWFVETYSESIQKAEKFKELPRRRKSLMETITYELYCKISRSIFEKDKLFFSFLLCTNLLLAERKISLDEIQFFAKSWGKSEQDQPCPEWLPPKRWRSICNLHNLTSYSNFTRFFLDNETKFREIYNSKNPETEPFPEPFNSSFNKLLIISLIRPDRLYKGIHNFVAQELGTKFVNPPSFDIATSFIESHILSPLIFILKPGSDPVKSLVNFARTKHFHNKLTLMSIKNGQEEYVEASISEGKNLGLWICLQNCHLLTNWLPFLDLKLEEVDYSNTHENFRLWLTTNECQDFPISLLERSVKITKEPPKGLRNKLINLFQDDPVSCPKFYANCPGKQEAFVRLLYSLAFFHCILQERQNFGSYGWNVSYGFNKNDFFISIHELQSIVNNRLDPLEEIVYLLEKCSYGGYVRDAMDNRLLGVIVRNYINPRVLQNNCDTNFVNGLPTKTDHQDCINHILKLPETDDCEIFGLNENFESIKGLRESKPLLKSIQVTFNDIIYAKVLTNPAHLIQDLLQQLPPEFVSNKENEKTKDGIINLITLKEKKSYNELIKTIRTSLTDLQEVVDGRLLMTEELEELAKSLVANQIPEIWMRKAYVNSFCLTSFVEDLIARIDYFKNLSCSPGETIWLASFFNPKAFLTANKLLYSKKYSVLMDDVHFCLKNNTEGLNSEGFVLVNGLHLVGARWNEESECLDELPVKILHEALPPVSFVFTIDKQRNMYECPLYKKSNLHSYFGRGDTACEASDNTCLKRVIFGGELRDFLVHLGEDTGIYV</sequence>
<dbReference type="Proteomes" id="UP000719412">
    <property type="component" value="Unassembled WGS sequence"/>
</dbReference>
<feature type="domain" description="Dynein heavy chain ATP-binding dynein motor region" evidence="19">
    <location>
        <begin position="2271"/>
        <end position="2491"/>
    </location>
</feature>
<dbReference type="InterPro" id="IPR041658">
    <property type="entry name" value="AAA_lid_11"/>
</dbReference>
<keyword evidence="5" id="KW-0677">Repeat</keyword>
<dbReference type="InterPro" id="IPR042228">
    <property type="entry name" value="Dynein_linker_3"/>
</dbReference>
<proteinExistence type="inferred from homology"/>
<evidence type="ECO:0000256" key="10">
    <source>
        <dbReference type="ARBA" id="ARBA00023069"/>
    </source>
</evidence>
<dbReference type="Pfam" id="PF12777">
    <property type="entry name" value="MT"/>
    <property type="match status" value="1"/>
</dbReference>
<dbReference type="InterPro" id="IPR042222">
    <property type="entry name" value="Dynein_2_N"/>
</dbReference>
<dbReference type="EMBL" id="JABDTM020024503">
    <property type="protein sequence ID" value="KAH0814233.1"/>
    <property type="molecule type" value="Genomic_DNA"/>
</dbReference>
<dbReference type="InterPro" id="IPR024743">
    <property type="entry name" value="Dynein_HC_stalk"/>
</dbReference>
<dbReference type="Pfam" id="PF03028">
    <property type="entry name" value="Dynein_heavy"/>
    <property type="match status" value="1"/>
</dbReference>
<dbReference type="Pfam" id="PF08393">
    <property type="entry name" value="DHC_N2"/>
    <property type="match status" value="1"/>
</dbReference>
<evidence type="ECO:0000256" key="9">
    <source>
        <dbReference type="ARBA" id="ARBA00023054"/>
    </source>
</evidence>
<dbReference type="Gene3D" id="1.10.8.1220">
    <property type="match status" value="1"/>
</dbReference>
<dbReference type="Gene3D" id="1.10.287.2620">
    <property type="match status" value="1"/>
</dbReference>
<dbReference type="GO" id="GO:0005930">
    <property type="term" value="C:axoneme"/>
    <property type="evidence" value="ECO:0007669"/>
    <property type="project" value="UniProtKB-SubCell"/>
</dbReference>
<keyword evidence="11" id="KW-0505">Motor protein</keyword>
<dbReference type="FunFam" id="3.40.50.300:FF:000049">
    <property type="entry name" value="Dynein, axonemal, heavy chain 5"/>
    <property type="match status" value="1"/>
</dbReference>
<dbReference type="InterPro" id="IPR027417">
    <property type="entry name" value="P-loop_NTPase"/>
</dbReference>
<comment type="subcellular location">
    <subcellularLocation>
        <location evidence="1">Cytoplasm</location>
        <location evidence="1">Cytoskeleton</location>
        <location evidence="1">Cilium axoneme</location>
    </subcellularLocation>
</comment>
<dbReference type="InterPro" id="IPR041228">
    <property type="entry name" value="Dynein_C"/>
</dbReference>
<dbReference type="Gene3D" id="1.20.1270.280">
    <property type="match status" value="1"/>
</dbReference>
<evidence type="ECO:0000313" key="23">
    <source>
        <dbReference type="EMBL" id="KAH0814233.1"/>
    </source>
</evidence>
<dbReference type="Gene3D" id="1.20.140.100">
    <property type="entry name" value="Dynein heavy chain, N-terminal domain 2"/>
    <property type="match status" value="1"/>
</dbReference>
<dbReference type="Pfam" id="PF18199">
    <property type="entry name" value="Dynein_C"/>
    <property type="match status" value="1"/>
</dbReference>
<dbReference type="Gene3D" id="1.10.8.720">
    <property type="entry name" value="Region D6 of dynein motor"/>
    <property type="match status" value="1"/>
</dbReference>
<evidence type="ECO:0000256" key="5">
    <source>
        <dbReference type="ARBA" id="ARBA00022737"/>
    </source>
</evidence>
<dbReference type="GO" id="GO:0005524">
    <property type="term" value="F:ATP binding"/>
    <property type="evidence" value="ECO:0007669"/>
    <property type="project" value="UniProtKB-KW"/>
</dbReference>
<evidence type="ECO:0000256" key="1">
    <source>
        <dbReference type="ARBA" id="ARBA00004430"/>
    </source>
</evidence>
<keyword evidence="6" id="KW-0547">Nucleotide-binding</keyword>
<dbReference type="InterPro" id="IPR026983">
    <property type="entry name" value="DHC"/>
</dbReference>
<dbReference type="InterPro" id="IPR035699">
    <property type="entry name" value="AAA_6"/>
</dbReference>
<feature type="coiled-coil region" evidence="14">
    <location>
        <begin position="1926"/>
        <end position="1960"/>
    </location>
</feature>
<dbReference type="InterPro" id="IPR013602">
    <property type="entry name" value="Dynein_heavy_linker"/>
</dbReference>
<dbReference type="Gene3D" id="3.20.180.20">
    <property type="entry name" value="Dynein heavy chain, N-terminal domain 2"/>
    <property type="match status" value="1"/>
</dbReference>
<dbReference type="Pfam" id="PF18198">
    <property type="entry name" value="AAA_lid_11"/>
    <property type="match status" value="1"/>
</dbReference>
<evidence type="ECO:0000256" key="6">
    <source>
        <dbReference type="ARBA" id="ARBA00022741"/>
    </source>
</evidence>
<accession>A0A8J6HII8</accession>
<dbReference type="Gene3D" id="1.10.8.710">
    <property type="match status" value="1"/>
</dbReference>
<dbReference type="InterPro" id="IPR035706">
    <property type="entry name" value="AAA_9"/>
</dbReference>
<evidence type="ECO:0000256" key="7">
    <source>
        <dbReference type="ARBA" id="ARBA00022840"/>
    </source>
</evidence>
<gene>
    <name evidence="23" type="ORF">GEV33_008564</name>
</gene>
<keyword evidence="9 14" id="KW-0175">Coiled coil</keyword>
<name>A0A8J6HII8_TENMO</name>
<comment type="similarity">
    <text evidence="2">Belongs to the dynein heavy chain family.</text>
</comment>
<evidence type="ECO:0000259" key="22">
    <source>
        <dbReference type="Pfam" id="PF18199"/>
    </source>
</evidence>
<dbReference type="Gene3D" id="3.10.490.20">
    <property type="match status" value="1"/>
</dbReference>
<dbReference type="GO" id="GO:0030286">
    <property type="term" value="C:dynein complex"/>
    <property type="evidence" value="ECO:0007669"/>
    <property type="project" value="UniProtKB-KW"/>
</dbReference>
<dbReference type="FunFam" id="3.40.50.300:FF:000320">
    <property type="entry name" value="Dynein, axonemal, heavy chain 5"/>
    <property type="match status" value="1"/>
</dbReference>
<dbReference type="Pfam" id="PF17852">
    <property type="entry name" value="Dynein_AAA_lid"/>
    <property type="match status" value="1"/>
</dbReference>
<feature type="domain" description="Dynein heavy chain coiled coil stalk" evidence="18">
    <location>
        <begin position="1901"/>
        <end position="2240"/>
    </location>
</feature>
<evidence type="ECO:0000256" key="12">
    <source>
        <dbReference type="ARBA" id="ARBA00023212"/>
    </source>
</evidence>
<dbReference type="Gene3D" id="1.10.472.130">
    <property type="match status" value="1"/>
</dbReference>
<dbReference type="InterPro" id="IPR043157">
    <property type="entry name" value="Dynein_AAA1S"/>
</dbReference>
<dbReference type="InterPro" id="IPR042219">
    <property type="entry name" value="AAA_lid_11_sf"/>
</dbReference>
<organism evidence="23 24">
    <name type="scientific">Tenebrio molitor</name>
    <name type="common">Yellow mealworm beetle</name>
    <dbReference type="NCBI Taxonomy" id="7067"/>
    <lineage>
        <taxon>Eukaryota</taxon>
        <taxon>Metazoa</taxon>
        <taxon>Ecdysozoa</taxon>
        <taxon>Arthropoda</taxon>
        <taxon>Hexapoda</taxon>
        <taxon>Insecta</taxon>
        <taxon>Pterygota</taxon>
        <taxon>Neoptera</taxon>
        <taxon>Endopterygota</taxon>
        <taxon>Coleoptera</taxon>
        <taxon>Polyphaga</taxon>
        <taxon>Cucujiformia</taxon>
        <taxon>Tenebrionidae</taxon>
        <taxon>Tenebrio</taxon>
    </lineage>
</organism>
<evidence type="ECO:0000259" key="17">
    <source>
        <dbReference type="Pfam" id="PF12774"/>
    </source>
</evidence>
<dbReference type="Gene3D" id="6.10.140.1060">
    <property type="match status" value="1"/>
</dbReference>
<dbReference type="InterPro" id="IPR043160">
    <property type="entry name" value="Dynein_C_barrel"/>
</dbReference>
<dbReference type="FunFam" id="1.20.920.20:FF:000006">
    <property type="entry name" value="Dynein, axonemal, heavy chain 6"/>
    <property type="match status" value="1"/>
</dbReference>
<dbReference type="Gene3D" id="1.20.58.1120">
    <property type="match status" value="1"/>
</dbReference>
<evidence type="ECO:0000256" key="3">
    <source>
        <dbReference type="ARBA" id="ARBA00022490"/>
    </source>
</evidence>
<dbReference type="Gene3D" id="1.20.920.20">
    <property type="match status" value="1"/>
</dbReference>
<comment type="caution">
    <text evidence="23">The sequence shown here is derived from an EMBL/GenBank/DDBJ whole genome shotgun (WGS) entry which is preliminary data.</text>
</comment>
<evidence type="ECO:0000259" key="15">
    <source>
        <dbReference type="Pfam" id="PF03028"/>
    </source>
</evidence>
<dbReference type="Pfam" id="PF12781">
    <property type="entry name" value="AAA_9"/>
    <property type="match status" value="1"/>
</dbReference>
<keyword evidence="24" id="KW-1185">Reference proteome</keyword>
<feature type="domain" description="Dynein heavy chain AAA lid" evidence="21">
    <location>
        <begin position="2882"/>
        <end position="3014"/>
    </location>
</feature>
<feature type="domain" description="Dynein heavy chain AAA 5 extension" evidence="20">
    <location>
        <begin position="1733"/>
        <end position="1860"/>
    </location>
</feature>
<dbReference type="SUPFAM" id="SSF52540">
    <property type="entry name" value="P-loop containing nucleoside triphosphate hydrolases"/>
    <property type="match status" value="2"/>
</dbReference>
<keyword evidence="10" id="KW-0969">Cilium</keyword>
<evidence type="ECO:0000259" key="16">
    <source>
        <dbReference type="Pfam" id="PF08393"/>
    </source>
</evidence>
<keyword evidence="13" id="KW-0966">Cell projection</keyword>
<dbReference type="GO" id="GO:0008569">
    <property type="term" value="F:minus-end-directed microtubule motor activity"/>
    <property type="evidence" value="ECO:0007669"/>
    <property type="project" value="InterPro"/>
</dbReference>
<reference evidence="23" key="1">
    <citation type="journal article" date="2020" name="J Insects Food Feed">
        <title>The yellow mealworm (Tenebrio molitor) genome: a resource for the emerging insects as food and feed industry.</title>
        <authorList>
            <person name="Eriksson T."/>
            <person name="Andere A."/>
            <person name="Kelstrup H."/>
            <person name="Emery V."/>
            <person name="Picard C."/>
        </authorList>
    </citation>
    <scope>NUCLEOTIDE SEQUENCE</scope>
    <source>
        <strain evidence="23">Stoneville</strain>
        <tissue evidence="23">Whole head</tissue>
    </source>
</reference>
<evidence type="ECO:0000256" key="8">
    <source>
        <dbReference type="ARBA" id="ARBA00023017"/>
    </source>
</evidence>
<keyword evidence="8" id="KW-0243">Dynein</keyword>
<dbReference type="InterPro" id="IPR004273">
    <property type="entry name" value="Dynein_heavy_D6_P-loop"/>
</dbReference>
<evidence type="ECO:0000259" key="18">
    <source>
        <dbReference type="Pfam" id="PF12777"/>
    </source>
</evidence>
<keyword evidence="3" id="KW-0963">Cytoplasm</keyword>
<dbReference type="Gene3D" id="3.40.50.300">
    <property type="entry name" value="P-loop containing nucleotide triphosphate hydrolases"/>
    <property type="match status" value="4"/>
</dbReference>
<dbReference type="FunFam" id="1.10.8.1220:FF:000001">
    <property type="entry name" value="Dynein axonemal heavy chain 5"/>
    <property type="match status" value="1"/>
</dbReference>
<evidence type="ECO:0000259" key="20">
    <source>
        <dbReference type="Pfam" id="PF17852"/>
    </source>
</evidence>
<evidence type="ECO:0000259" key="21">
    <source>
        <dbReference type="Pfam" id="PF18198"/>
    </source>
</evidence>
<evidence type="ECO:0000256" key="2">
    <source>
        <dbReference type="ARBA" id="ARBA00008887"/>
    </source>
</evidence>
<keyword evidence="7" id="KW-0067">ATP-binding</keyword>
<dbReference type="PANTHER" id="PTHR45703:SF1">
    <property type="entry name" value="DYNEINS HEAVY CHAIN"/>
    <property type="match status" value="1"/>
</dbReference>
<evidence type="ECO:0000256" key="11">
    <source>
        <dbReference type="ARBA" id="ARBA00023175"/>
    </source>
</evidence>
<protein>
    <submittedName>
        <fullName evidence="23">Uncharacterized protein</fullName>
    </submittedName>
</protein>
<dbReference type="PANTHER" id="PTHR45703">
    <property type="entry name" value="DYNEIN HEAVY CHAIN"/>
    <property type="match status" value="1"/>
</dbReference>
<feature type="coiled-coil region" evidence="14">
    <location>
        <begin position="2112"/>
        <end position="2216"/>
    </location>
</feature>